<comment type="caution">
    <text evidence="3">The sequence shown here is derived from an EMBL/GenBank/DDBJ whole genome shotgun (WGS) entry which is preliminary data.</text>
</comment>
<feature type="transmembrane region" description="Helical" evidence="1">
    <location>
        <begin position="147"/>
        <end position="165"/>
    </location>
</feature>
<gene>
    <name evidence="3" type="ORF">N7517_007748</name>
</gene>
<keyword evidence="4" id="KW-1185">Reference proteome</keyword>
<organism evidence="3 4">
    <name type="scientific">Penicillium concentricum</name>
    <dbReference type="NCBI Taxonomy" id="293559"/>
    <lineage>
        <taxon>Eukaryota</taxon>
        <taxon>Fungi</taxon>
        <taxon>Dikarya</taxon>
        <taxon>Ascomycota</taxon>
        <taxon>Pezizomycotina</taxon>
        <taxon>Eurotiomycetes</taxon>
        <taxon>Eurotiomycetidae</taxon>
        <taxon>Eurotiales</taxon>
        <taxon>Aspergillaceae</taxon>
        <taxon>Penicillium</taxon>
    </lineage>
</organism>
<keyword evidence="1" id="KW-1133">Transmembrane helix</keyword>
<feature type="domain" description="Acyclic terpene utilisation N-terminal" evidence="2">
    <location>
        <begin position="7"/>
        <end position="127"/>
    </location>
</feature>
<dbReference type="Proteomes" id="UP001147752">
    <property type="component" value="Unassembled WGS sequence"/>
</dbReference>
<reference evidence="3" key="1">
    <citation type="submission" date="2022-12" db="EMBL/GenBank/DDBJ databases">
        <authorList>
            <person name="Petersen C."/>
        </authorList>
    </citation>
    <scope>NUCLEOTIDE SEQUENCE</scope>
    <source>
        <strain evidence="3">IBT 3081</strain>
    </source>
</reference>
<dbReference type="AlphaFoldDB" id="A0A9W9SBS3"/>
<dbReference type="PANTHER" id="PTHR47585">
    <property type="match status" value="1"/>
</dbReference>
<reference evidence="3" key="2">
    <citation type="journal article" date="2023" name="IMA Fungus">
        <title>Comparative genomic study of the Penicillium genus elucidates a diverse pangenome and 15 lateral gene transfer events.</title>
        <authorList>
            <person name="Petersen C."/>
            <person name="Sorensen T."/>
            <person name="Nielsen M.R."/>
            <person name="Sondergaard T.E."/>
            <person name="Sorensen J.L."/>
            <person name="Fitzpatrick D.A."/>
            <person name="Frisvad J.C."/>
            <person name="Nielsen K.L."/>
        </authorList>
    </citation>
    <scope>NUCLEOTIDE SEQUENCE</scope>
    <source>
        <strain evidence="3">IBT 3081</strain>
    </source>
</reference>
<keyword evidence="1" id="KW-0472">Membrane</keyword>
<dbReference type="Pfam" id="PF07287">
    <property type="entry name" value="AtuA"/>
    <property type="match status" value="1"/>
</dbReference>
<dbReference type="RefSeq" id="XP_056581728.1">
    <property type="nucleotide sequence ID" value="XM_056725478.1"/>
</dbReference>
<sequence>MLFRRDIRIGNVSGATGDSPHAMRRIAEDGNVDVIVGDWLSEMNIAWNAIAKDQDPSLGYGPDFLTQLSESIDIIVEKGIKVITIAGALNTPALAARVQEMSRAQGHKEVVIAMVLGDDISQVVTDPATLAVSWSADYFNARGVHSAIFSFIGAISFLASAVLPLDAYLVSNPLVYAQYCVYMNE</sequence>
<name>A0A9W9SBS3_9EURO</name>
<dbReference type="InterPro" id="IPR010839">
    <property type="entry name" value="AtuA_N"/>
</dbReference>
<proteinExistence type="predicted"/>
<dbReference type="OrthoDB" id="10265871at2759"/>
<evidence type="ECO:0000313" key="4">
    <source>
        <dbReference type="Proteomes" id="UP001147752"/>
    </source>
</evidence>
<keyword evidence="1" id="KW-0812">Transmembrane</keyword>
<evidence type="ECO:0000259" key="2">
    <source>
        <dbReference type="Pfam" id="PF07287"/>
    </source>
</evidence>
<protein>
    <recommendedName>
        <fullName evidence="2">Acyclic terpene utilisation N-terminal domain-containing protein</fullName>
    </recommendedName>
</protein>
<evidence type="ECO:0000256" key="1">
    <source>
        <dbReference type="SAM" id="Phobius"/>
    </source>
</evidence>
<accession>A0A9W9SBS3</accession>
<dbReference type="EMBL" id="JAPZBT010000002">
    <property type="protein sequence ID" value="KAJ5375742.1"/>
    <property type="molecule type" value="Genomic_DNA"/>
</dbReference>
<dbReference type="GeneID" id="81464661"/>
<dbReference type="PANTHER" id="PTHR47585:SF2">
    <property type="entry name" value="DUF1446 DOMAIN PROTEIN (AFU_ORTHOLOGUE AFUA_6G11420)"/>
    <property type="match status" value="1"/>
</dbReference>
<evidence type="ECO:0000313" key="3">
    <source>
        <dbReference type="EMBL" id="KAJ5375742.1"/>
    </source>
</evidence>